<feature type="domain" description="HTH cro/C1-type" evidence="2">
    <location>
        <begin position="8"/>
        <end position="62"/>
    </location>
</feature>
<evidence type="ECO:0000259" key="2">
    <source>
        <dbReference type="PROSITE" id="PS50943"/>
    </source>
</evidence>
<name>A0A0U2VK16_EUBLI</name>
<evidence type="ECO:0000313" key="4">
    <source>
        <dbReference type="EMBL" id="MDE1469870.1"/>
    </source>
</evidence>
<dbReference type="GeneID" id="68363644"/>
<dbReference type="RefSeq" id="WP_013380888.1">
    <property type="nucleotide sequence ID" value="NZ_CP019962.1"/>
</dbReference>
<dbReference type="PROSITE" id="PS50943">
    <property type="entry name" value="HTH_CROC1"/>
    <property type="match status" value="1"/>
</dbReference>
<gene>
    <name evidence="3" type="ORF">B2M23_19540</name>
    <name evidence="4" type="ORF">PTZ04_06350</name>
</gene>
<reference evidence="3" key="1">
    <citation type="journal article" date="2015" name="Genome Announc.">
        <title>Draft Genome Sequence of Chemolithoautotrophic Acetogenic Butanol-Producing Eubacterium limosum ATCC 8486.</title>
        <authorList>
            <person name="Song Y."/>
            <person name="Cho B.K."/>
        </authorList>
    </citation>
    <scope>NUCLEOTIDE SEQUENCE</scope>
    <source>
        <strain evidence="3">ATCC 8486</strain>
    </source>
</reference>
<accession>A0A0U2VK16</accession>
<dbReference type="SMART" id="SM00530">
    <property type="entry name" value="HTH_XRE"/>
    <property type="match status" value="1"/>
</dbReference>
<organism evidence="3 5">
    <name type="scientific">Eubacterium limosum</name>
    <dbReference type="NCBI Taxonomy" id="1736"/>
    <lineage>
        <taxon>Bacteria</taxon>
        <taxon>Bacillati</taxon>
        <taxon>Bacillota</taxon>
        <taxon>Clostridia</taxon>
        <taxon>Eubacteriales</taxon>
        <taxon>Eubacteriaceae</taxon>
        <taxon>Eubacterium</taxon>
    </lineage>
</organism>
<evidence type="ECO:0000313" key="6">
    <source>
        <dbReference type="Proteomes" id="UP001215087"/>
    </source>
</evidence>
<reference evidence="3" key="3">
    <citation type="submission" date="2017-02" db="EMBL/GenBank/DDBJ databases">
        <title>Integrative analysis reveals regulation of autotrophic growth of syngas fermenting bacteria at the translational level.</title>
        <authorList>
            <person name="Song Y."/>
            <person name="Shin J."/>
            <person name="Jeong Y."/>
            <person name="Jin S."/>
            <person name="Kim D.R."/>
            <person name="Kim S.C."/>
            <person name="Cho S."/>
            <person name="Cho B.-K."/>
        </authorList>
    </citation>
    <scope>NUCLEOTIDE SEQUENCE</scope>
    <source>
        <strain evidence="3">ATCC 8486</strain>
    </source>
</reference>
<dbReference type="InterPro" id="IPR001387">
    <property type="entry name" value="Cro/C1-type_HTH"/>
</dbReference>
<reference evidence="4 6" key="4">
    <citation type="submission" date="2023-02" db="EMBL/GenBank/DDBJ databases">
        <title>Comparative genome analysis of Eubacterium limosum species.</title>
        <authorList>
            <person name="Bak J.E."/>
        </authorList>
    </citation>
    <scope>NUCLEOTIDE SEQUENCE [LARGE SCALE GENOMIC DNA]</scope>
    <source>
        <strain evidence="4 6">KGMB01548</strain>
    </source>
</reference>
<dbReference type="AlphaFoldDB" id="A0A0U2VK16"/>
<dbReference type="EMBL" id="JAQSVD010000003">
    <property type="protein sequence ID" value="MDE1469870.1"/>
    <property type="molecule type" value="Genomic_DNA"/>
</dbReference>
<dbReference type="Gene3D" id="1.10.260.40">
    <property type="entry name" value="lambda repressor-like DNA-binding domains"/>
    <property type="match status" value="1"/>
</dbReference>
<dbReference type="SUPFAM" id="SSF47413">
    <property type="entry name" value="lambda repressor-like DNA-binding domains"/>
    <property type="match status" value="1"/>
</dbReference>
<dbReference type="OrthoDB" id="1766270at2"/>
<dbReference type="Pfam" id="PF01381">
    <property type="entry name" value="HTH_3"/>
    <property type="match status" value="1"/>
</dbReference>
<dbReference type="Proteomes" id="UP001215087">
    <property type="component" value="Unassembled WGS sequence"/>
</dbReference>
<dbReference type="InterPro" id="IPR010982">
    <property type="entry name" value="Lambda_DNA-bd_dom_sf"/>
</dbReference>
<keyword evidence="6" id="KW-1185">Reference proteome</keyword>
<reference evidence="5" key="2">
    <citation type="journal article" date="2017" name="Sci. Rep.">
        <title>Determination of the Genome and Primary Transcriptome of Syngas Fermenting Eubacterium limosum ATCC 8486.</title>
        <authorList>
            <person name="Song Y."/>
            <person name="Shin J."/>
            <person name="Jeong Y."/>
            <person name="Jin S."/>
            <person name="Lee J.K."/>
            <person name="Kim D.R."/>
            <person name="Kim S.C."/>
            <person name="Cho S."/>
            <person name="Cho B.K."/>
        </authorList>
    </citation>
    <scope>NUCLEOTIDE SEQUENCE [LARGE SCALE GENOMIC DNA]</scope>
    <source>
        <strain evidence="5">ATCC 8486</strain>
    </source>
</reference>
<evidence type="ECO:0000313" key="3">
    <source>
        <dbReference type="EMBL" id="ARD67597.1"/>
    </source>
</evidence>
<dbReference type="Proteomes" id="UP000192391">
    <property type="component" value="Chromosome"/>
</dbReference>
<evidence type="ECO:0000256" key="1">
    <source>
        <dbReference type="ARBA" id="ARBA00023125"/>
    </source>
</evidence>
<keyword evidence="1" id="KW-0238">DNA-binding</keyword>
<dbReference type="PANTHER" id="PTHR46558:SF11">
    <property type="entry name" value="HTH-TYPE TRANSCRIPTIONAL REGULATOR XRE"/>
    <property type="match status" value="1"/>
</dbReference>
<dbReference type="CDD" id="cd00093">
    <property type="entry name" value="HTH_XRE"/>
    <property type="match status" value="1"/>
</dbReference>
<dbReference type="PANTHER" id="PTHR46558">
    <property type="entry name" value="TRACRIPTIONAL REGULATORY PROTEIN-RELATED-RELATED"/>
    <property type="match status" value="1"/>
</dbReference>
<proteinExistence type="predicted"/>
<protein>
    <submittedName>
        <fullName evidence="3 4">Transcriptional regulator</fullName>
    </submittedName>
</protein>
<dbReference type="EMBL" id="CP019962">
    <property type="protein sequence ID" value="ARD67597.1"/>
    <property type="molecule type" value="Genomic_DNA"/>
</dbReference>
<evidence type="ECO:0000313" key="5">
    <source>
        <dbReference type="Proteomes" id="UP000192391"/>
    </source>
</evidence>
<dbReference type="KEGG" id="elim:B2M23_19540"/>
<dbReference type="GO" id="GO:0003677">
    <property type="term" value="F:DNA binding"/>
    <property type="evidence" value="ECO:0007669"/>
    <property type="project" value="UniProtKB-KW"/>
</dbReference>
<sequence>MVYFGSKLRQLRQEKGYTQQQLADKLGITKGSVSAYETSAKYPSVDVLRKIAVTLNTSTDFLLGLSDERVFNLDFLTDDQIHIINSLIAEFNHLNNKNN</sequence>